<dbReference type="Pfam" id="PF00370">
    <property type="entry name" value="FGGY_N"/>
    <property type="match status" value="1"/>
</dbReference>
<evidence type="ECO:0000259" key="9">
    <source>
        <dbReference type="Pfam" id="PF00370"/>
    </source>
</evidence>
<gene>
    <name evidence="11" type="ORF">SAMN02910451_00574</name>
</gene>
<dbReference type="PANTHER" id="PTHR10196:SF93">
    <property type="entry name" value="L-RHAMNULOKINASE"/>
    <property type="match status" value="1"/>
</dbReference>
<dbReference type="GO" id="GO:0004370">
    <property type="term" value="F:glycerol kinase activity"/>
    <property type="evidence" value="ECO:0007669"/>
    <property type="project" value="TreeGrafter"/>
</dbReference>
<evidence type="ECO:0000256" key="1">
    <source>
        <dbReference type="ARBA" id="ARBA00009156"/>
    </source>
</evidence>
<feature type="domain" description="Carbohydrate kinase FGGY C-terminal" evidence="10">
    <location>
        <begin position="254"/>
        <end position="441"/>
    </location>
</feature>
<dbReference type="GO" id="GO:0006071">
    <property type="term" value="P:glycerol metabolic process"/>
    <property type="evidence" value="ECO:0007669"/>
    <property type="project" value="TreeGrafter"/>
</dbReference>
<protein>
    <recommendedName>
        <fullName evidence="8">Rhamnulokinase</fullName>
        <ecNumber evidence="8">2.7.1.5</ecNumber>
    </recommendedName>
</protein>
<name>A0A1G5B7S8_9FIRM</name>
<evidence type="ECO:0000256" key="8">
    <source>
        <dbReference type="NCBIfam" id="TIGR02627"/>
    </source>
</evidence>
<comment type="similarity">
    <text evidence="1">Belongs to the FGGY kinase family.</text>
</comment>
<dbReference type="EMBL" id="FMUR01000004">
    <property type="protein sequence ID" value="SCX86189.1"/>
    <property type="molecule type" value="Genomic_DNA"/>
</dbReference>
<dbReference type="InterPro" id="IPR018485">
    <property type="entry name" value="FGGY_C"/>
</dbReference>
<dbReference type="GO" id="GO:0005829">
    <property type="term" value="C:cytosol"/>
    <property type="evidence" value="ECO:0007669"/>
    <property type="project" value="TreeGrafter"/>
</dbReference>
<dbReference type="Gene3D" id="3.30.420.40">
    <property type="match status" value="2"/>
</dbReference>
<accession>A0A1G5B7S8</accession>
<dbReference type="GO" id="GO:0019301">
    <property type="term" value="P:rhamnose catabolic process"/>
    <property type="evidence" value="ECO:0007669"/>
    <property type="project" value="UniProtKB-UniRule"/>
</dbReference>
<evidence type="ECO:0000256" key="6">
    <source>
        <dbReference type="ARBA" id="ARBA00023157"/>
    </source>
</evidence>
<evidence type="ECO:0000256" key="5">
    <source>
        <dbReference type="ARBA" id="ARBA00022840"/>
    </source>
</evidence>
<feature type="domain" description="Carbohydrate kinase FGGY N-terminal" evidence="9">
    <location>
        <begin position="4"/>
        <end position="244"/>
    </location>
</feature>
<evidence type="ECO:0000313" key="12">
    <source>
        <dbReference type="Proteomes" id="UP000183047"/>
    </source>
</evidence>
<dbReference type="PANTHER" id="PTHR10196">
    <property type="entry name" value="SUGAR KINASE"/>
    <property type="match status" value="1"/>
</dbReference>
<dbReference type="Pfam" id="PF02782">
    <property type="entry name" value="FGGY_C"/>
    <property type="match status" value="1"/>
</dbReference>
<dbReference type="Proteomes" id="UP000183047">
    <property type="component" value="Unassembled WGS sequence"/>
</dbReference>
<dbReference type="OrthoDB" id="9761504at2"/>
<dbReference type="InterPro" id="IPR018484">
    <property type="entry name" value="FGGY_N"/>
</dbReference>
<organism evidence="11 12">
    <name type="scientific">Butyrivibrio hungatei</name>
    <dbReference type="NCBI Taxonomy" id="185008"/>
    <lineage>
        <taxon>Bacteria</taxon>
        <taxon>Bacillati</taxon>
        <taxon>Bacillota</taxon>
        <taxon>Clostridia</taxon>
        <taxon>Lachnospirales</taxon>
        <taxon>Lachnospiraceae</taxon>
        <taxon>Butyrivibrio</taxon>
    </lineage>
</organism>
<dbReference type="RefSeq" id="WP_074461350.1">
    <property type="nucleotide sequence ID" value="NZ_FMUR01000004.1"/>
</dbReference>
<evidence type="ECO:0000256" key="4">
    <source>
        <dbReference type="ARBA" id="ARBA00022777"/>
    </source>
</evidence>
<dbReference type="InterPro" id="IPR013449">
    <property type="entry name" value="Rhamnulokinase"/>
</dbReference>
<evidence type="ECO:0000256" key="3">
    <source>
        <dbReference type="ARBA" id="ARBA00022741"/>
    </source>
</evidence>
<keyword evidence="7" id="KW-0684">Rhamnose metabolism</keyword>
<evidence type="ECO:0000259" key="10">
    <source>
        <dbReference type="Pfam" id="PF02782"/>
    </source>
</evidence>
<keyword evidence="2" id="KW-0808">Transferase</keyword>
<dbReference type="EC" id="2.7.1.5" evidence="8"/>
<evidence type="ECO:0000256" key="2">
    <source>
        <dbReference type="ARBA" id="ARBA00022679"/>
    </source>
</evidence>
<keyword evidence="6" id="KW-1015">Disulfide bond</keyword>
<dbReference type="GO" id="GO:0008993">
    <property type="term" value="F:rhamnulokinase activity"/>
    <property type="evidence" value="ECO:0007669"/>
    <property type="project" value="UniProtKB-UniRule"/>
</dbReference>
<dbReference type="CDD" id="cd07771">
    <property type="entry name" value="ASKHA_NBD_FGGY_RhaB-like"/>
    <property type="match status" value="1"/>
</dbReference>
<proteinExistence type="inferred from homology"/>
<evidence type="ECO:0000313" key="11">
    <source>
        <dbReference type="EMBL" id="SCX86189.1"/>
    </source>
</evidence>
<reference evidence="12" key="1">
    <citation type="submission" date="2016-10" db="EMBL/GenBank/DDBJ databases">
        <authorList>
            <person name="Varghese N."/>
            <person name="Submissions S."/>
        </authorList>
    </citation>
    <scope>NUCLEOTIDE SEQUENCE [LARGE SCALE GENOMIC DNA]</scope>
    <source>
        <strain evidence="12">XBD2006</strain>
    </source>
</reference>
<keyword evidence="3" id="KW-0547">Nucleotide-binding</keyword>
<sequence length="473" mass="52936">MSNYYLAVDIGASSGRHMLFTIEDGKMQMDEIYRFENAMTNVGGKLLWDTKKLFNEIKNGMKECKRLGKIPCSMSIDTWGVDYVLLDEVGQVLGDTYGYRDHRTDGMDEEVYKIISEEELYNRVGIQKAIFNTIYQLTADKLQRPEVLKEAKTLLMIPDYLNFLLTGVRASEYTNATTTGLVNPHTKQWDYQLIEMLGLPREIFLELKLPGNEVGNLRDEIKEEVGFDLKVLQCASHDTASAVMAMPHLGNEGLYISSGTWSLMGVENTEALTRDCDRKSNFTNEGGYDYRYRYLKNIMGLWMIQQVRHEANDALSFAEYAELAARANSFPSLVNANDERFLSPKNMTEEIKKACAESRQQVPSTSGEMAAVIYKSLAACYGNTIKEISANTGKQYEVLHIIGGGCKNRYLNQLTADATGLTVLAGPSEATAIGNAMVQMIEDGALADLMAARETVHKSFDIEVFNPKGGERC</sequence>
<dbReference type="SUPFAM" id="SSF53067">
    <property type="entry name" value="Actin-like ATPase domain"/>
    <property type="match status" value="2"/>
</dbReference>
<evidence type="ECO:0000256" key="7">
    <source>
        <dbReference type="ARBA" id="ARBA00023308"/>
    </source>
</evidence>
<keyword evidence="12" id="KW-1185">Reference proteome</keyword>
<dbReference type="GO" id="GO:0005524">
    <property type="term" value="F:ATP binding"/>
    <property type="evidence" value="ECO:0007669"/>
    <property type="project" value="UniProtKB-KW"/>
</dbReference>
<dbReference type="NCBIfam" id="TIGR02627">
    <property type="entry name" value="rhamnulo_kin"/>
    <property type="match status" value="1"/>
</dbReference>
<dbReference type="InterPro" id="IPR043129">
    <property type="entry name" value="ATPase_NBD"/>
</dbReference>
<keyword evidence="5" id="KW-0067">ATP-binding</keyword>
<keyword evidence="4 11" id="KW-0418">Kinase</keyword>
<dbReference type="AlphaFoldDB" id="A0A1G5B7S8"/>